<dbReference type="Proteomes" id="UP001165143">
    <property type="component" value="Unassembled WGS sequence"/>
</dbReference>
<evidence type="ECO:0000256" key="2">
    <source>
        <dbReference type="SAM" id="SignalP"/>
    </source>
</evidence>
<sequence>MIGCPAAAALVAALIAAPAQAAAAAEPWKPSKPSAGAVKGVKDLKPEVAQQVSQAQRAFTPHATTWPAAAKSSAHVLAPSEKSDGARQVAAGTPVWLQAPKSEDGAHQGPSDIGVSVFDHQKAAALGVSGVVFTVDPSSATSKSKVRVGVDYSAFAEAFGGNYASRLHLVTLPACALTTPDVAACRVQTPLATQQDPKTTSVSAEVELGQSQVEPSTSASNSNTVPATFSSNDSAVLKAASMSSLQVLAATTSDDQGGSAAGSYAAGSLAPSGSWSSGSSSGAFTYAYPIQAPGATTSVVPAIELTYDSASVDGKTASTQAQASWVGDGWSTPDSYIEQTFTSCTDQPEGSASPSETGDQCYAGPILTLSLNGTSTALVWDSGKSTWKPQSDNGEKIAHITGSNNGTGTYNTDYWALSRNRW</sequence>
<accession>A0A9W6PQS7</accession>
<evidence type="ECO:0000256" key="1">
    <source>
        <dbReference type="SAM" id="MobiDB-lite"/>
    </source>
</evidence>
<name>A0A9W6PQS7_9ACTN</name>
<evidence type="ECO:0000313" key="3">
    <source>
        <dbReference type="EMBL" id="GLW59635.1"/>
    </source>
</evidence>
<evidence type="ECO:0000313" key="4">
    <source>
        <dbReference type="Proteomes" id="UP001165143"/>
    </source>
</evidence>
<dbReference type="AlphaFoldDB" id="A0A9W6PQS7"/>
<dbReference type="EMBL" id="BSRX01000121">
    <property type="protein sequence ID" value="GLW59635.1"/>
    <property type="molecule type" value="Genomic_DNA"/>
</dbReference>
<gene>
    <name evidence="3" type="ORF">Kpho01_76450</name>
</gene>
<reference evidence="3" key="1">
    <citation type="submission" date="2023-02" db="EMBL/GenBank/DDBJ databases">
        <title>Kitasatospora phosalacinea NBRC 14362.</title>
        <authorList>
            <person name="Ichikawa N."/>
            <person name="Sato H."/>
            <person name="Tonouchi N."/>
        </authorList>
    </citation>
    <scope>NUCLEOTIDE SEQUENCE</scope>
    <source>
        <strain evidence="3">NBRC 14362</strain>
    </source>
</reference>
<feature type="chain" id="PRO_5040721925" evidence="2">
    <location>
        <begin position="22"/>
        <end position="422"/>
    </location>
</feature>
<feature type="signal peptide" evidence="2">
    <location>
        <begin position="1"/>
        <end position="21"/>
    </location>
</feature>
<proteinExistence type="predicted"/>
<keyword evidence="2" id="KW-0732">Signal</keyword>
<feature type="region of interest" description="Disordered" evidence="1">
    <location>
        <begin position="192"/>
        <end position="226"/>
    </location>
</feature>
<organism evidence="3 4">
    <name type="scientific">Kitasatospora phosalacinea</name>
    <dbReference type="NCBI Taxonomy" id="2065"/>
    <lineage>
        <taxon>Bacteria</taxon>
        <taxon>Bacillati</taxon>
        <taxon>Actinomycetota</taxon>
        <taxon>Actinomycetes</taxon>
        <taxon>Kitasatosporales</taxon>
        <taxon>Streptomycetaceae</taxon>
        <taxon>Kitasatospora</taxon>
    </lineage>
</organism>
<protein>
    <submittedName>
        <fullName evidence="3">Uncharacterized protein</fullName>
    </submittedName>
</protein>
<comment type="caution">
    <text evidence="3">The sequence shown here is derived from an EMBL/GenBank/DDBJ whole genome shotgun (WGS) entry which is preliminary data.</text>
</comment>